<evidence type="ECO:0000256" key="1">
    <source>
        <dbReference type="SAM" id="MobiDB-lite"/>
    </source>
</evidence>
<evidence type="ECO:0000313" key="2">
    <source>
        <dbReference type="EMBL" id="PIN20066.1"/>
    </source>
</evidence>
<gene>
    <name evidence="2" type="ORF">CDL12_07227</name>
</gene>
<dbReference type="AlphaFoldDB" id="A0A2G9HRA4"/>
<name>A0A2G9HRA4_9LAMI</name>
<dbReference type="STRING" id="429701.A0A2G9HRA4"/>
<accession>A0A2G9HRA4</accession>
<keyword evidence="3" id="KW-1185">Reference proteome</keyword>
<sequence length="213" mass="23153">MRSSSSKHGVPEDIRSDIGMTENPREQPDPSVSIQNVHEVWNKEAPPPRDVFAEINMEVSVTADDVLRAGGFGATDNITGLLPVASDFTDFEDHLHKVRGYEDSEDSIAGGQSNSPKDTLEVEEVGVEDTDDVKEHVAPATNDANEAVSMEASVTPDEMIRAGGFGATDDISSFLPVASDFTDFEANLRDARGYEDLNEEIKRPGLGWTNETK</sequence>
<feature type="region of interest" description="Disordered" evidence="1">
    <location>
        <begin position="1"/>
        <end position="33"/>
    </location>
</feature>
<dbReference type="OrthoDB" id="2012753at2759"/>
<comment type="caution">
    <text evidence="2">The sequence shown here is derived from an EMBL/GenBank/DDBJ whole genome shotgun (WGS) entry which is preliminary data.</text>
</comment>
<dbReference type="EMBL" id="NKXS01001177">
    <property type="protein sequence ID" value="PIN20066.1"/>
    <property type="molecule type" value="Genomic_DNA"/>
</dbReference>
<feature type="region of interest" description="Disordered" evidence="1">
    <location>
        <begin position="101"/>
        <end position="120"/>
    </location>
</feature>
<dbReference type="PANTHER" id="PTHR37250">
    <property type="entry name" value="OS05G0496000 PROTEIN"/>
    <property type="match status" value="1"/>
</dbReference>
<organism evidence="2 3">
    <name type="scientific">Handroanthus impetiginosus</name>
    <dbReference type="NCBI Taxonomy" id="429701"/>
    <lineage>
        <taxon>Eukaryota</taxon>
        <taxon>Viridiplantae</taxon>
        <taxon>Streptophyta</taxon>
        <taxon>Embryophyta</taxon>
        <taxon>Tracheophyta</taxon>
        <taxon>Spermatophyta</taxon>
        <taxon>Magnoliopsida</taxon>
        <taxon>eudicotyledons</taxon>
        <taxon>Gunneridae</taxon>
        <taxon>Pentapetalae</taxon>
        <taxon>asterids</taxon>
        <taxon>lamiids</taxon>
        <taxon>Lamiales</taxon>
        <taxon>Bignoniaceae</taxon>
        <taxon>Crescentiina</taxon>
        <taxon>Tabebuia alliance</taxon>
        <taxon>Handroanthus</taxon>
    </lineage>
</organism>
<protein>
    <submittedName>
        <fullName evidence="2">Uncharacterized protein</fullName>
    </submittedName>
</protein>
<evidence type="ECO:0000313" key="3">
    <source>
        <dbReference type="Proteomes" id="UP000231279"/>
    </source>
</evidence>
<reference evidence="3" key="1">
    <citation type="journal article" date="2018" name="Gigascience">
        <title>Genome assembly of the Pink Ipe (Handroanthus impetiginosus, Bignoniaceae), a highly valued, ecologically keystone Neotropical timber forest tree.</title>
        <authorList>
            <person name="Silva-Junior O.B."/>
            <person name="Grattapaglia D."/>
            <person name="Novaes E."/>
            <person name="Collevatti R.G."/>
        </authorList>
    </citation>
    <scope>NUCLEOTIDE SEQUENCE [LARGE SCALE GENOMIC DNA]</scope>
    <source>
        <strain evidence="3">cv. UFG-1</strain>
    </source>
</reference>
<dbReference type="PANTHER" id="PTHR37250:SF1">
    <property type="entry name" value="OS05G0496000 PROTEIN"/>
    <property type="match status" value="1"/>
</dbReference>
<proteinExistence type="predicted"/>
<dbReference type="Proteomes" id="UP000231279">
    <property type="component" value="Unassembled WGS sequence"/>
</dbReference>